<keyword evidence="1" id="KW-0812">Transmembrane</keyword>
<dbReference type="InterPro" id="IPR008407">
    <property type="entry name" value="Brnchd-chn_aa_trnsp_AzlD"/>
</dbReference>
<keyword evidence="3" id="KW-1185">Reference proteome</keyword>
<evidence type="ECO:0000313" key="2">
    <source>
        <dbReference type="EMBL" id="KUG52458.1"/>
    </source>
</evidence>
<feature type="transmembrane region" description="Helical" evidence="1">
    <location>
        <begin position="67"/>
        <end position="96"/>
    </location>
</feature>
<dbReference type="Pfam" id="PF05437">
    <property type="entry name" value="AzlD"/>
    <property type="match status" value="1"/>
</dbReference>
<protein>
    <submittedName>
        <fullName evidence="2">Branched-chain amino acid transporter AzlD</fullName>
    </submittedName>
</protein>
<gene>
    <name evidence="2" type="ORF">AVL62_14080</name>
</gene>
<name>A0A0W8I3P3_9MICO</name>
<feature type="transmembrane region" description="Helical" evidence="1">
    <location>
        <begin position="37"/>
        <end position="55"/>
    </location>
</feature>
<reference evidence="2 3" key="1">
    <citation type="submission" date="2015-12" db="EMBL/GenBank/DDBJ databases">
        <title>Serinicoccus chungangenesis strain CD08_5 genome sequencing and assembly.</title>
        <authorList>
            <person name="Chander A.M."/>
            <person name="Kaur G."/>
            <person name="Nair G.R."/>
            <person name="Dhawan D.K."/>
            <person name="Kochhar R.K."/>
            <person name="Mayilraj S."/>
            <person name="Bhadada S.K."/>
        </authorList>
    </citation>
    <scope>NUCLEOTIDE SEQUENCE [LARGE SCALE GENOMIC DNA]</scope>
    <source>
        <strain evidence="2 3">CD08_5</strain>
    </source>
</reference>
<dbReference type="Proteomes" id="UP000054837">
    <property type="component" value="Unassembled WGS sequence"/>
</dbReference>
<evidence type="ECO:0000256" key="1">
    <source>
        <dbReference type="SAM" id="Phobius"/>
    </source>
</evidence>
<sequence length="103" mass="10521">MTVWLWLLAACGLAFLTKLSGYLVPHRLLGSRTLVRVSGCMTVGLLASLVTMNVVADGQALALDSRVLALGAAVVALLLRAPFLLVVVVGAAAAALGRLAGLP</sequence>
<dbReference type="OrthoDB" id="3733498at2"/>
<evidence type="ECO:0000313" key="3">
    <source>
        <dbReference type="Proteomes" id="UP000054837"/>
    </source>
</evidence>
<proteinExistence type="predicted"/>
<keyword evidence="1" id="KW-1133">Transmembrane helix</keyword>
<dbReference type="STRING" id="767452.AVL62_14080"/>
<dbReference type="EMBL" id="LQBL01000030">
    <property type="protein sequence ID" value="KUG52458.1"/>
    <property type="molecule type" value="Genomic_DNA"/>
</dbReference>
<accession>A0A0W8I3P3</accession>
<organism evidence="2 3">
    <name type="scientific">Serinicoccus chungangensis</name>
    <dbReference type="NCBI Taxonomy" id="767452"/>
    <lineage>
        <taxon>Bacteria</taxon>
        <taxon>Bacillati</taxon>
        <taxon>Actinomycetota</taxon>
        <taxon>Actinomycetes</taxon>
        <taxon>Micrococcales</taxon>
        <taxon>Ornithinimicrobiaceae</taxon>
        <taxon>Serinicoccus</taxon>
    </lineage>
</organism>
<dbReference type="AlphaFoldDB" id="A0A0W8I3P3"/>
<comment type="caution">
    <text evidence="2">The sequence shown here is derived from an EMBL/GenBank/DDBJ whole genome shotgun (WGS) entry which is preliminary data.</text>
</comment>
<dbReference type="RefSeq" id="WP_058891994.1">
    <property type="nucleotide sequence ID" value="NZ_LQBL01000030.1"/>
</dbReference>
<keyword evidence="1" id="KW-0472">Membrane</keyword>